<evidence type="ECO:0000313" key="4">
    <source>
        <dbReference type="EMBL" id="ONN43713.1"/>
    </source>
</evidence>
<dbReference type="Proteomes" id="UP000189299">
    <property type="component" value="Unassembled WGS sequence"/>
</dbReference>
<dbReference type="GO" id="GO:0009003">
    <property type="term" value="F:signal peptidase activity"/>
    <property type="evidence" value="ECO:0007669"/>
    <property type="project" value="UniProtKB-EC"/>
</dbReference>
<dbReference type="OrthoDB" id="1766940at2"/>
<keyword evidence="2" id="KW-1133">Transmembrane helix</keyword>
<protein>
    <recommendedName>
        <fullName evidence="1">Signal peptidase I</fullName>
        <ecNumber evidence="1">3.4.21.89</ecNumber>
    </recommendedName>
</protein>
<proteinExistence type="predicted"/>
<dbReference type="InterPro" id="IPR019533">
    <property type="entry name" value="Peptidase_S26"/>
</dbReference>
<comment type="caution">
    <text evidence="4">The sequence shown here is derived from an EMBL/GenBank/DDBJ whole genome shotgun (WGS) entry which is preliminary data.</text>
</comment>
<dbReference type="EMBL" id="MSTR01000004">
    <property type="protein sequence ID" value="ONN43713.1"/>
    <property type="molecule type" value="Genomic_DNA"/>
</dbReference>
<evidence type="ECO:0000256" key="2">
    <source>
        <dbReference type="SAM" id="Phobius"/>
    </source>
</evidence>
<reference evidence="4 5" key="1">
    <citation type="submission" date="2016-12" db="EMBL/GenBank/DDBJ databases">
        <authorList>
            <person name="Song W.-J."/>
            <person name="Kurnit D.M."/>
        </authorList>
    </citation>
    <scope>NUCLEOTIDE SEQUENCE [LARGE SCALE GENOMIC DNA]</scope>
    <source>
        <strain evidence="4 5">CGB1038-1_S1</strain>
    </source>
</reference>
<gene>
    <name evidence="4" type="ORF">BTN92_05255</name>
</gene>
<keyword evidence="2" id="KW-0472">Membrane</keyword>
<dbReference type="EC" id="3.4.21.89" evidence="1"/>
<evidence type="ECO:0000256" key="1">
    <source>
        <dbReference type="NCBIfam" id="TIGR02228"/>
    </source>
</evidence>
<dbReference type="STRING" id="53346.A5802_000328"/>
<feature type="domain" description="Peptidase S26" evidence="3">
    <location>
        <begin position="14"/>
        <end position="88"/>
    </location>
</feature>
<name>A0A1V2UJW1_ENTMU</name>
<sequence>MPIYKKITFFSSISLVVLLAIILCVVLLPRVFGLTPHIIDDQAMASSYAEGSLIYVQKRKTDTILVGDVITYYENSGKHIVTRRVVAIEDQHQYFYTKADGKTQIEVEAVRDRNIIGTPIFKIPYIGLLFSRHAFNWLKWVFLGIAVCLSSITVWHTYLELKQRREKETDFFLTCNNHIFIYQLLPLVER</sequence>
<dbReference type="AlphaFoldDB" id="A0A1V2UJW1"/>
<feature type="transmembrane region" description="Helical" evidence="2">
    <location>
        <begin position="137"/>
        <end position="158"/>
    </location>
</feature>
<organism evidence="4 5">
    <name type="scientific">Enterococcus mundtii</name>
    <dbReference type="NCBI Taxonomy" id="53346"/>
    <lineage>
        <taxon>Bacteria</taxon>
        <taxon>Bacillati</taxon>
        <taxon>Bacillota</taxon>
        <taxon>Bacilli</taxon>
        <taxon>Lactobacillales</taxon>
        <taxon>Enterococcaceae</taxon>
        <taxon>Enterococcus</taxon>
    </lineage>
</organism>
<evidence type="ECO:0000259" key="3">
    <source>
        <dbReference type="Pfam" id="PF10502"/>
    </source>
</evidence>
<dbReference type="GO" id="GO:0004252">
    <property type="term" value="F:serine-type endopeptidase activity"/>
    <property type="evidence" value="ECO:0007669"/>
    <property type="project" value="UniProtKB-UniRule"/>
</dbReference>
<dbReference type="GO" id="GO:0016020">
    <property type="term" value="C:membrane"/>
    <property type="evidence" value="ECO:0007669"/>
    <property type="project" value="UniProtKB-UniRule"/>
</dbReference>
<dbReference type="NCBIfam" id="TIGR02228">
    <property type="entry name" value="sigpep_I_arch"/>
    <property type="match status" value="1"/>
</dbReference>
<evidence type="ECO:0000313" key="5">
    <source>
        <dbReference type="Proteomes" id="UP000189299"/>
    </source>
</evidence>
<dbReference type="Pfam" id="PF10502">
    <property type="entry name" value="Peptidase_S26"/>
    <property type="match status" value="1"/>
</dbReference>
<dbReference type="GO" id="GO:0006465">
    <property type="term" value="P:signal peptide processing"/>
    <property type="evidence" value="ECO:0007669"/>
    <property type="project" value="UniProtKB-UniRule"/>
</dbReference>
<dbReference type="RefSeq" id="WP_077151396.1">
    <property type="nucleotide sequence ID" value="NZ_CABMMO010000004.1"/>
</dbReference>
<dbReference type="InterPro" id="IPR001733">
    <property type="entry name" value="Peptidase_S26B"/>
</dbReference>
<accession>A0A1V2UJW1</accession>
<feature type="transmembrane region" description="Helical" evidence="2">
    <location>
        <begin position="7"/>
        <end position="28"/>
    </location>
</feature>
<keyword evidence="2" id="KW-0812">Transmembrane</keyword>